<proteinExistence type="predicted"/>
<evidence type="ECO:0000313" key="1">
    <source>
        <dbReference type="EMBL" id="MEW9623877.1"/>
    </source>
</evidence>
<gene>
    <name evidence="1" type="ORF">ABQJ56_06510</name>
</gene>
<reference evidence="1 2" key="1">
    <citation type="submission" date="2024-06" db="EMBL/GenBank/DDBJ databases">
        <authorList>
            <person name="Woo H."/>
        </authorList>
    </citation>
    <scope>NUCLEOTIDE SEQUENCE [LARGE SCALE GENOMIC DNA]</scope>
    <source>
        <strain evidence="1 2">S2-g</strain>
    </source>
</reference>
<dbReference type="Proteomes" id="UP001556170">
    <property type="component" value="Unassembled WGS sequence"/>
</dbReference>
<dbReference type="EMBL" id="JBFOHL010000004">
    <property type="protein sequence ID" value="MEW9623877.1"/>
    <property type="molecule type" value="Genomic_DNA"/>
</dbReference>
<organism evidence="1 2">
    <name type="scientific">Rhodanobacter geophilus</name>
    <dbReference type="NCBI Taxonomy" id="3162488"/>
    <lineage>
        <taxon>Bacteria</taxon>
        <taxon>Pseudomonadati</taxon>
        <taxon>Pseudomonadota</taxon>
        <taxon>Gammaproteobacteria</taxon>
        <taxon>Lysobacterales</taxon>
        <taxon>Rhodanobacteraceae</taxon>
        <taxon>Rhodanobacter</taxon>
    </lineage>
</organism>
<comment type="caution">
    <text evidence="1">The sequence shown here is derived from an EMBL/GenBank/DDBJ whole genome shotgun (WGS) entry which is preliminary data.</text>
</comment>
<name>A0ABV3QMU3_9GAMM</name>
<evidence type="ECO:0000313" key="2">
    <source>
        <dbReference type="Proteomes" id="UP001556170"/>
    </source>
</evidence>
<sequence length="49" mass="5508">MGGIALGEMLLSMIRPWAAGFAVRGRIRVKQLQNPEQKTRHDGRVFVDT</sequence>
<accession>A0ABV3QMU3</accession>
<protein>
    <submittedName>
        <fullName evidence="1">Uncharacterized protein</fullName>
    </submittedName>
</protein>
<keyword evidence="2" id="KW-1185">Reference proteome</keyword>
<dbReference type="RefSeq" id="WP_367844183.1">
    <property type="nucleotide sequence ID" value="NZ_JBFOHL010000004.1"/>
</dbReference>